<dbReference type="Proteomes" id="UP000257109">
    <property type="component" value="Unassembled WGS sequence"/>
</dbReference>
<comment type="caution">
    <text evidence="1">The sequence shown here is derived from an EMBL/GenBank/DDBJ whole genome shotgun (WGS) entry which is preliminary data.</text>
</comment>
<evidence type="ECO:0000313" key="1">
    <source>
        <dbReference type="EMBL" id="RDX61326.1"/>
    </source>
</evidence>
<protein>
    <submittedName>
        <fullName evidence="1">Uncharacterized protein</fullName>
    </submittedName>
</protein>
<dbReference type="OrthoDB" id="1673075at2759"/>
<sequence length="95" mass="10867">MVYEVVEEASTGITYVLSLIRGGGKKNKGMLRVKWLIYSANINVKKMEVIENKKNHCESGTTIMEIESDWWTKHRKSSADAAQVIRSAKFYALVW</sequence>
<proteinExistence type="predicted"/>
<accession>A0A371E5M3</accession>
<organism evidence="1 2">
    <name type="scientific">Mucuna pruriens</name>
    <name type="common">Velvet bean</name>
    <name type="synonym">Dolichos pruriens</name>
    <dbReference type="NCBI Taxonomy" id="157652"/>
    <lineage>
        <taxon>Eukaryota</taxon>
        <taxon>Viridiplantae</taxon>
        <taxon>Streptophyta</taxon>
        <taxon>Embryophyta</taxon>
        <taxon>Tracheophyta</taxon>
        <taxon>Spermatophyta</taxon>
        <taxon>Magnoliopsida</taxon>
        <taxon>eudicotyledons</taxon>
        <taxon>Gunneridae</taxon>
        <taxon>Pentapetalae</taxon>
        <taxon>rosids</taxon>
        <taxon>fabids</taxon>
        <taxon>Fabales</taxon>
        <taxon>Fabaceae</taxon>
        <taxon>Papilionoideae</taxon>
        <taxon>50 kb inversion clade</taxon>
        <taxon>NPAAA clade</taxon>
        <taxon>indigoferoid/millettioid clade</taxon>
        <taxon>Phaseoleae</taxon>
        <taxon>Mucuna</taxon>
    </lineage>
</organism>
<keyword evidence="2" id="KW-1185">Reference proteome</keyword>
<feature type="non-terminal residue" evidence="1">
    <location>
        <position position="1"/>
    </location>
</feature>
<reference evidence="1" key="1">
    <citation type="submission" date="2018-05" db="EMBL/GenBank/DDBJ databases">
        <title>Draft genome of Mucuna pruriens seed.</title>
        <authorList>
            <person name="Nnadi N.E."/>
            <person name="Vos R."/>
            <person name="Hasami M.H."/>
            <person name="Devisetty U.K."/>
            <person name="Aguiy J.C."/>
        </authorList>
    </citation>
    <scope>NUCLEOTIDE SEQUENCE [LARGE SCALE GENOMIC DNA]</scope>
    <source>
        <strain evidence="1">JCA_2017</strain>
    </source>
</reference>
<evidence type="ECO:0000313" key="2">
    <source>
        <dbReference type="Proteomes" id="UP000257109"/>
    </source>
</evidence>
<name>A0A371E5M3_MUCPR</name>
<dbReference type="EMBL" id="QJKJ01016206">
    <property type="protein sequence ID" value="RDX61326.1"/>
    <property type="molecule type" value="Genomic_DNA"/>
</dbReference>
<gene>
    <name evidence="1" type="ORF">CR513_60459</name>
</gene>
<dbReference type="AlphaFoldDB" id="A0A371E5M3"/>